<evidence type="ECO:0000313" key="2">
    <source>
        <dbReference type="EMBL" id="KUG14395.1"/>
    </source>
</evidence>
<dbReference type="PROSITE" id="PS50890">
    <property type="entry name" value="PUA"/>
    <property type="match status" value="1"/>
</dbReference>
<dbReference type="Gene3D" id="2.30.130.10">
    <property type="entry name" value="PUA domain"/>
    <property type="match status" value="1"/>
</dbReference>
<accession>A0A0W8F0G8</accession>
<dbReference type="AlphaFoldDB" id="A0A0W8F0G8"/>
<feature type="domain" description="PUA" evidence="1">
    <location>
        <begin position="9"/>
        <end position="82"/>
    </location>
</feature>
<evidence type="ECO:0000259" key="1">
    <source>
        <dbReference type="SMART" id="SM00359"/>
    </source>
</evidence>
<dbReference type="CDD" id="cd21149">
    <property type="entry name" value="PUA_archaeosine_TGT"/>
    <property type="match status" value="1"/>
</dbReference>
<proteinExistence type="predicted"/>
<organism evidence="2">
    <name type="scientific">hydrocarbon metagenome</name>
    <dbReference type="NCBI Taxonomy" id="938273"/>
    <lineage>
        <taxon>unclassified sequences</taxon>
        <taxon>metagenomes</taxon>
        <taxon>ecological metagenomes</taxon>
    </lineage>
</organism>
<dbReference type="SMART" id="SM00359">
    <property type="entry name" value="PUA"/>
    <property type="match status" value="1"/>
</dbReference>
<dbReference type="InterPro" id="IPR015947">
    <property type="entry name" value="PUA-like_sf"/>
</dbReference>
<keyword evidence="2" id="KW-0808">Transferase</keyword>
<dbReference type="SUPFAM" id="SSF88697">
    <property type="entry name" value="PUA domain-like"/>
    <property type="match status" value="1"/>
</dbReference>
<comment type="caution">
    <text evidence="2">The sequence shown here is derived from an EMBL/GenBank/DDBJ whole genome shotgun (WGS) entry which is preliminary data.</text>
</comment>
<reference evidence="2" key="1">
    <citation type="journal article" date="2015" name="Proc. Natl. Acad. Sci. U.S.A.">
        <title>Networks of energetic and metabolic interactions define dynamics in microbial communities.</title>
        <authorList>
            <person name="Embree M."/>
            <person name="Liu J.K."/>
            <person name="Al-Bassam M.M."/>
            <person name="Zengler K."/>
        </authorList>
    </citation>
    <scope>NUCLEOTIDE SEQUENCE</scope>
</reference>
<dbReference type="InterPro" id="IPR036974">
    <property type="entry name" value="PUA_sf"/>
</dbReference>
<dbReference type="Pfam" id="PF01472">
    <property type="entry name" value="PUA"/>
    <property type="match status" value="1"/>
</dbReference>
<dbReference type="EMBL" id="LNQE01001665">
    <property type="protein sequence ID" value="KUG14395.1"/>
    <property type="molecule type" value="Genomic_DNA"/>
</dbReference>
<dbReference type="InterPro" id="IPR004521">
    <property type="entry name" value="Uncharacterised_CHP00451"/>
</dbReference>
<dbReference type="InterPro" id="IPR002478">
    <property type="entry name" value="PUA"/>
</dbReference>
<sequence length="82" mass="8579">MHALPAPAYRVVVTDEVAAFIREGKNTFAKHVIAADPAIRAGDEVLVVTGADDLLATGSAVLSGGEMLIFNYGVAVKVRQGR</sequence>
<name>A0A0W8F0G8_9ZZZZ</name>
<dbReference type="NCBIfam" id="TIGR00451">
    <property type="entry name" value="unchar_dom_2"/>
    <property type="match status" value="1"/>
</dbReference>
<protein>
    <submittedName>
        <fullName evidence="2">Archaeosine trna-ribosyltransferase pua domain</fullName>
    </submittedName>
</protein>
<gene>
    <name evidence="2" type="ORF">ASZ90_015988</name>
</gene>
<dbReference type="GO" id="GO:0016740">
    <property type="term" value="F:transferase activity"/>
    <property type="evidence" value="ECO:0007669"/>
    <property type="project" value="UniProtKB-KW"/>
</dbReference>
<dbReference type="GO" id="GO:0003723">
    <property type="term" value="F:RNA binding"/>
    <property type="evidence" value="ECO:0007669"/>
    <property type="project" value="InterPro"/>
</dbReference>